<sequence length="151" mass="15827">MDGPTAAVAGGVLVLFGGALLFWCAAELRLRHRLRRRGVPVTALVVPDTVRSQAADPAPLLSYATLPAVGAPGGRHEAGVLLARPRGSTPLSRPAALAPGSSVRVRYDPRDPSLVVLADRDRRDSLPQDAFWPLLGASALAVGLGLLVRLF</sequence>
<organism evidence="2 3">
    <name type="scientific">Kitasatospora viridis</name>
    <dbReference type="NCBI Taxonomy" id="281105"/>
    <lineage>
        <taxon>Bacteria</taxon>
        <taxon>Bacillati</taxon>
        <taxon>Actinomycetota</taxon>
        <taxon>Actinomycetes</taxon>
        <taxon>Kitasatosporales</taxon>
        <taxon>Streptomycetaceae</taxon>
        <taxon>Kitasatospora</taxon>
    </lineage>
</organism>
<proteinExistence type="predicted"/>
<name>A0A561UIF0_9ACTN</name>
<dbReference type="EMBL" id="VIWT01000001">
    <property type="protein sequence ID" value="TWF99161.1"/>
    <property type="molecule type" value="Genomic_DNA"/>
</dbReference>
<dbReference type="Proteomes" id="UP000317940">
    <property type="component" value="Unassembled WGS sequence"/>
</dbReference>
<keyword evidence="1" id="KW-0812">Transmembrane</keyword>
<evidence type="ECO:0000256" key="1">
    <source>
        <dbReference type="SAM" id="Phobius"/>
    </source>
</evidence>
<keyword evidence="1" id="KW-1133">Transmembrane helix</keyword>
<reference evidence="2 3" key="1">
    <citation type="submission" date="2019-06" db="EMBL/GenBank/DDBJ databases">
        <title>Sequencing the genomes of 1000 actinobacteria strains.</title>
        <authorList>
            <person name="Klenk H.-P."/>
        </authorList>
    </citation>
    <scope>NUCLEOTIDE SEQUENCE [LARGE SCALE GENOMIC DNA]</scope>
    <source>
        <strain evidence="2 3">DSM 44826</strain>
    </source>
</reference>
<evidence type="ECO:0000313" key="2">
    <source>
        <dbReference type="EMBL" id="TWF99161.1"/>
    </source>
</evidence>
<evidence type="ECO:0008006" key="4">
    <source>
        <dbReference type="Google" id="ProtNLM"/>
    </source>
</evidence>
<comment type="caution">
    <text evidence="2">The sequence shown here is derived from an EMBL/GenBank/DDBJ whole genome shotgun (WGS) entry which is preliminary data.</text>
</comment>
<keyword evidence="1" id="KW-0472">Membrane</keyword>
<accession>A0A561UIF0</accession>
<feature type="transmembrane region" description="Helical" evidence="1">
    <location>
        <begin position="6"/>
        <end position="26"/>
    </location>
</feature>
<dbReference type="AlphaFoldDB" id="A0A561UIF0"/>
<keyword evidence="3" id="KW-1185">Reference proteome</keyword>
<gene>
    <name evidence="2" type="ORF">FHX73_113000</name>
</gene>
<feature type="transmembrane region" description="Helical" evidence="1">
    <location>
        <begin position="130"/>
        <end position="148"/>
    </location>
</feature>
<protein>
    <recommendedName>
        <fullName evidence="4">DUF3592 domain-containing protein</fullName>
    </recommendedName>
</protein>
<dbReference type="OrthoDB" id="3871204at2"/>
<dbReference type="RefSeq" id="WP_145905471.1">
    <property type="nucleotide sequence ID" value="NZ_BAAAMZ010000050.1"/>
</dbReference>
<evidence type="ECO:0000313" key="3">
    <source>
        <dbReference type="Proteomes" id="UP000317940"/>
    </source>
</evidence>